<dbReference type="PANTHER" id="PTHR12899">
    <property type="entry name" value="39S RIBOSOMAL PROTEIN L18, MITOCHONDRIAL"/>
    <property type="match status" value="1"/>
</dbReference>
<dbReference type="InterPro" id="IPR057268">
    <property type="entry name" value="Ribosomal_L18"/>
</dbReference>
<comment type="subunit">
    <text evidence="7">Part of the 50S ribosomal subunit; part of the 5S rRNA/L5/L18/L25 subcomplex. Contacts the 5S and 23S rRNAs.</text>
</comment>
<evidence type="ECO:0000256" key="8">
    <source>
        <dbReference type="SAM" id="MobiDB-lite"/>
    </source>
</evidence>
<evidence type="ECO:0000313" key="10">
    <source>
        <dbReference type="Proteomes" id="UP000179153"/>
    </source>
</evidence>
<name>A0A1G2HGE5_9BACT</name>
<proteinExistence type="inferred from homology"/>
<dbReference type="GO" id="GO:0005840">
    <property type="term" value="C:ribosome"/>
    <property type="evidence" value="ECO:0007669"/>
    <property type="project" value="UniProtKB-KW"/>
</dbReference>
<comment type="function">
    <text evidence="7">This is one of the proteins that bind and probably mediate the attachment of the 5S RNA into the large ribosomal subunit, where it forms part of the central protuberance.</text>
</comment>
<feature type="region of interest" description="Disordered" evidence="8">
    <location>
        <begin position="1"/>
        <end position="20"/>
    </location>
</feature>
<dbReference type="HAMAP" id="MF_01337_B">
    <property type="entry name" value="Ribosomal_uL18_B"/>
    <property type="match status" value="1"/>
</dbReference>
<dbReference type="SUPFAM" id="SSF53137">
    <property type="entry name" value="Translational machinery components"/>
    <property type="match status" value="1"/>
</dbReference>
<keyword evidence="5 7" id="KW-0687">Ribonucleoprotein</keyword>
<comment type="similarity">
    <text evidence="1 7">Belongs to the universal ribosomal protein uL18 family.</text>
</comment>
<dbReference type="CDD" id="cd00432">
    <property type="entry name" value="Ribosomal_L18_L5e"/>
    <property type="match status" value="1"/>
</dbReference>
<keyword evidence="3 7" id="KW-0694">RNA-binding</keyword>
<evidence type="ECO:0000256" key="6">
    <source>
        <dbReference type="ARBA" id="ARBA00035197"/>
    </source>
</evidence>
<dbReference type="FunFam" id="3.30.420.100:FF:000001">
    <property type="entry name" value="50S ribosomal protein L18"/>
    <property type="match status" value="1"/>
</dbReference>
<dbReference type="GO" id="GO:0008097">
    <property type="term" value="F:5S rRNA binding"/>
    <property type="evidence" value="ECO:0007669"/>
    <property type="project" value="TreeGrafter"/>
</dbReference>
<dbReference type="AlphaFoldDB" id="A0A1G2HGE5"/>
<gene>
    <name evidence="7" type="primary">rplR</name>
    <name evidence="9" type="ORF">A2932_02470</name>
</gene>
<dbReference type="EMBL" id="MHOI01000018">
    <property type="protein sequence ID" value="OGZ61340.1"/>
    <property type="molecule type" value="Genomic_DNA"/>
</dbReference>
<accession>A0A1G2HGE5</accession>
<sequence length="113" mass="12505">MAGIKDEKRSHRHRRVRAKISGTPQVPRLFVFKSNKNTYAGLADDTTGKTLLFASNTKSKDNTIDSAKKVGEDLAAKALKIGVKRVVFDRSGYRYHGKVRAVAEGARTKGLQF</sequence>
<organism evidence="9 10">
    <name type="scientific">Candidatus Spechtbacteria bacterium RIFCSPLOWO2_01_FULL_46_10</name>
    <dbReference type="NCBI Taxonomy" id="1802163"/>
    <lineage>
        <taxon>Bacteria</taxon>
        <taxon>Candidatus Spechtiibacteriota</taxon>
    </lineage>
</organism>
<dbReference type="GO" id="GO:1990904">
    <property type="term" value="C:ribonucleoprotein complex"/>
    <property type="evidence" value="ECO:0007669"/>
    <property type="project" value="UniProtKB-KW"/>
</dbReference>
<evidence type="ECO:0000256" key="3">
    <source>
        <dbReference type="ARBA" id="ARBA00022884"/>
    </source>
</evidence>
<reference evidence="9 10" key="1">
    <citation type="journal article" date="2016" name="Nat. Commun.">
        <title>Thousands of microbial genomes shed light on interconnected biogeochemical processes in an aquifer system.</title>
        <authorList>
            <person name="Anantharaman K."/>
            <person name="Brown C.T."/>
            <person name="Hug L.A."/>
            <person name="Sharon I."/>
            <person name="Castelle C.J."/>
            <person name="Probst A.J."/>
            <person name="Thomas B.C."/>
            <person name="Singh A."/>
            <person name="Wilkins M.J."/>
            <person name="Karaoz U."/>
            <person name="Brodie E.L."/>
            <person name="Williams K.H."/>
            <person name="Hubbard S.S."/>
            <person name="Banfield J.F."/>
        </authorList>
    </citation>
    <scope>NUCLEOTIDE SEQUENCE [LARGE SCALE GENOMIC DNA]</scope>
</reference>
<evidence type="ECO:0000256" key="4">
    <source>
        <dbReference type="ARBA" id="ARBA00022980"/>
    </source>
</evidence>
<evidence type="ECO:0000256" key="7">
    <source>
        <dbReference type="HAMAP-Rule" id="MF_01337"/>
    </source>
</evidence>
<dbReference type="PANTHER" id="PTHR12899:SF3">
    <property type="entry name" value="LARGE RIBOSOMAL SUBUNIT PROTEIN UL18M"/>
    <property type="match status" value="1"/>
</dbReference>
<dbReference type="InterPro" id="IPR004389">
    <property type="entry name" value="Ribosomal_uL18_bac-type"/>
</dbReference>
<evidence type="ECO:0000256" key="1">
    <source>
        <dbReference type="ARBA" id="ARBA00007116"/>
    </source>
</evidence>
<keyword evidence="4 7" id="KW-0689">Ribosomal protein</keyword>
<keyword evidence="2 7" id="KW-0699">rRNA-binding</keyword>
<dbReference type="GO" id="GO:0005737">
    <property type="term" value="C:cytoplasm"/>
    <property type="evidence" value="ECO:0007669"/>
    <property type="project" value="UniProtKB-ARBA"/>
</dbReference>
<dbReference type="Proteomes" id="UP000179153">
    <property type="component" value="Unassembled WGS sequence"/>
</dbReference>
<dbReference type="GO" id="GO:0003735">
    <property type="term" value="F:structural constituent of ribosome"/>
    <property type="evidence" value="ECO:0007669"/>
    <property type="project" value="InterPro"/>
</dbReference>
<dbReference type="NCBIfam" id="TIGR00060">
    <property type="entry name" value="L18_bact"/>
    <property type="match status" value="1"/>
</dbReference>
<protein>
    <recommendedName>
        <fullName evidence="6 7">Large ribosomal subunit protein uL18</fullName>
    </recommendedName>
</protein>
<dbReference type="InterPro" id="IPR005484">
    <property type="entry name" value="Ribosomal_uL18_bac/plant/anim"/>
</dbReference>
<dbReference type="GO" id="GO:0006412">
    <property type="term" value="P:translation"/>
    <property type="evidence" value="ECO:0007669"/>
    <property type="project" value="UniProtKB-UniRule"/>
</dbReference>
<dbReference type="Pfam" id="PF00861">
    <property type="entry name" value="Ribosomal_L18p"/>
    <property type="match status" value="1"/>
</dbReference>
<dbReference type="STRING" id="1802163.A2932_02470"/>
<comment type="caution">
    <text evidence="9">The sequence shown here is derived from an EMBL/GenBank/DDBJ whole genome shotgun (WGS) entry which is preliminary data.</text>
</comment>
<evidence type="ECO:0000256" key="2">
    <source>
        <dbReference type="ARBA" id="ARBA00022730"/>
    </source>
</evidence>
<evidence type="ECO:0000256" key="5">
    <source>
        <dbReference type="ARBA" id="ARBA00023274"/>
    </source>
</evidence>
<dbReference type="Gene3D" id="3.30.420.100">
    <property type="match status" value="1"/>
</dbReference>
<evidence type="ECO:0000313" key="9">
    <source>
        <dbReference type="EMBL" id="OGZ61340.1"/>
    </source>
</evidence>